<sequence>MAPITNGTKKDLTVCIVGAGLGGVAGSIAMAKNGVKVILLEQAPELGEIGAGIQMTPNVSRFLIKWGVADVIGKNLVEFEELNMRKQDGTKVGYTHMIPEVRNDVGWPWWVVHRAHLHDGLVAVAQKQGVEIRVDSRVDRIEYDVAPGQKAKVFTTKGDVVEADLIIGSDGVKSVVRNSLFPGQSTDPIQPTPNCAYRAVVPYSEVRKDPQAAELIEKLTMEVWMADHKYIISYPISGGEIFNMVLSHHCTTPMSEWDSEDCVKTLRETYKDFDPRVVKILEMIPEGSVKRWPLLVTGPLKTWLSPQRNVALMGDAAHSMVNHMAQGAATAMEDGAFLGVVLGEVVKGSISLAEALEIYEKVRQPKAYAKQQISFINGAIWHLPDGAEADARDAAMSPELSGKQYLRSPNLYGDPVTVLGTYAYDAEVDAQDAVRAHLEYKGQEEIGVAGVTKKLADVYLNWFLPDGGAKSHAVKGNAKENAEDAARLQVAVEGGGKGYQAEGKL</sequence>
<dbReference type="OrthoDB" id="16820at2759"/>
<evidence type="ECO:0000313" key="8">
    <source>
        <dbReference type="Proteomes" id="UP000033140"/>
    </source>
</evidence>
<evidence type="ECO:0000313" key="7">
    <source>
        <dbReference type="EMBL" id="GAO48043.1"/>
    </source>
</evidence>
<dbReference type="PRINTS" id="PR00420">
    <property type="entry name" value="RNGMNOXGNASE"/>
</dbReference>
<dbReference type="PANTHER" id="PTHR13789:SF147">
    <property type="entry name" value="PUTATIVE (AFU_ORTHOLOGUE AFUA_2G01950)-RELATED"/>
    <property type="match status" value="1"/>
</dbReference>
<dbReference type="OMA" id="LYGDPQT"/>
<keyword evidence="2" id="KW-0285">Flavoprotein</keyword>
<keyword evidence="5" id="KW-0503">Monooxygenase</keyword>
<dbReference type="RefSeq" id="XP_019025744.1">
    <property type="nucleotide sequence ID" value="XM_019169264.1"/>
</dbReference>
<dbReference type="InterPro" id="IPR050493">
    <property type="entry name" value="FAD-dep_Monooxygenase_BioMet"/>
</dbReference>
<name>A0A0E9NE09_SAICN</name>
<comment type="caution">
    <text evidence="7">The sequence shown here is derived from an EMBL/GenBank/DDBJ whole genome shotgun (WGS) entry which is preliminary data.</text>
</comment>
<dbReference type="GO" id="GO:0071949">
    <property type="term" value="F:FAD binding"/>
    <property type="evidence" value="ECO:0007669"/>
    <property type="project" value="InterPro"/>
</dbReference>
<organism evidence="7 8">
    <name type="scientific">Saitoella complicata (strain BCRC 22490 / CBS 7301 / JCM 7358 / NBRC 10748 / NRRL Y-17804)</name>
    <dbReference type="NCBI Taxonomy" id="698492"/>
    <lineage>
        <taxon>Eukaryota</taxon>
        <taxon>Fungi</taxon>
        <taxon>Dikarya</taxon>
        <taxon>Ascomycota</taxon>
        <taxon>Taphrinomycotina</taxon>
        <taxon>Taphrinomycotina incertae sedis</taxon>
        <taxon>Saitoella</taxon>
    </lineage>
</organism>
<dbReference type="SUPFAM" id="SSF51905">
    <property type="entry name" value="FAD/NAD(P)-binding domain"/>
    <property type="match status" value="1"/>
</dbReference>
<dbReference type="Gene3D" id="3.50.50.60">
    <property type="entry name" value="FAD/NAD(P)-binding domain"/>
    <property type="match status" value="1"/>
</dbReference>
<dbReference type="SUPFAM" id="SSF54373">
    <property type="entry name" value="FAD-linked reductases, C-terminal domain"/>
    <property type="match status" value="1"/>
</dbReference>
<reference evidence="7 8" key="2">
    <citation type="journal article" date="2014" name="J. Gen. Appl. Microbiol.">
        <title>The early diverging ascomycetous budding yeast Saitoella complicata has three histone deacetylases belonging to the Clr6, Hos2, and Rpd3 lineages.</title>
        <authorList>
            <person name="Nishida H."/>
            <person name="Matsumoto T."/>
            <person name="Kondo S."/>
            <person name="Hamamoto M."/>
            <person name="Yoshikawa H."/>
        </authorList>
    </citation>
    <scope>NUCLEOTIDE SEQUENCE [LARGE SCALE GENOMIC DNA]</scope>
    <source>
        <strain evidence="7 8">NRRL Y-17804</strain>
    </source>
</reference>
<dbReference type="AlphaFoldDB" id="A0A0E9NE09"/>
<reference evidence="7 8" key="1">
    <citation type="journal article" date="2011" name="J. Gen. Appl. Microbiol.">
        <title>Draft genome sequencing of the enigmatic yeast Saitoella complicata.</title>
        <authorList>
            <person name="Nishida H."/>
            <person name="Hamamoto M."/>
            <person name="Sugiyama J."/>
        </authorList>
    </citation>
    <scope>NUCLEOTIDE SEQUENCE [LARGE SCALE GENOMIC DNA]</scope>
    <source>
        <strain evidence="7 8">NRRL Y-17804</strain>
    </source>
</reference>
<comment type="similarity">
    <text evidence="1">Belongs to the paxM FAD-dependent monooxygenase family.</text>
</comment>
<evidence type="ECO:0000256" key="1">
    <source>
        <dbReference type="ARBA" id="ARBA00007992"/>
    </source>
</evidence>
<evidence type="ECO:0000259" key="6">
    <source>
        <dbReference type="Pfam" id="PF01494"/>
    </source>
</evidence>
<accession>A0A0E9NE09</accession>
<dbReference type="STRING" id="698492.A0A0E9NE09"/>
<proteinExistence type="inferred from homology"/>
<evidence type="ECO:0000256" key="3">
    <source>
        <dbReference type="ARBA" id="ARBA00022827"/>
    </source>
</evidence>
<dbReference type="InterPro" id="IPR036188">
    <property type="entry name" value="FAD/NAD-bd_sf"/>
</dbReference>
<dbReference type="PANTHER" id="PTHR13789">
    <property type="entry name" value="MONOOXYGENASE"/>
    <property type="match status" value="1"/>
</dbReference>
<dbReference type="EMBL" id="BACD03000012">
    <property type="protein sequence ID" value="GAO48043.1"/>
    <property type="molecule type" value="Genomic_DNA"/>
</dbReference>
<evidence type="ECO:0000256" key="5">
    <source>
        <dbReference type="ARBA" id="ARBA00023033"/>
    </source>
</evidence>
<gene>
    <name evidence="7" type="ORF">G7K_2231-t1</name>
</gene>
<keyword evidence="8" id="KW-1185">Reference proteome</keyword>
<feature type="domain" description="FAD-binding" evidence="6">
    <location>
        <begin position="12"/>
        <end position="368"/>
    </location>
</feature>
<protein>
    <recommendedName>
        <fullName evidence="6">FAD-binding domain-containing protein</fullName>
    </recommendedName>
</protein>
<reference evidence="7 8" key="3">
    <citation type="journal article" date="2015" name="Genome Announc.">
        <title>Draft Genome Sequence of the Archiascomycetous Yeast Saitoella complicata.</title>
        <authorList>
            <person name="Yamauchi K."/>
            <person name="Kondo S."/>
            <person name="Hamamoto M."/>
            <person name="Takahashi Y."/>
            <person name="Ogura Y."/>
            <person name="Hayashi T."/>
            <person name="Nishida H."/>
        </authorList>
    </citation>
    <scope>NUCLEOTIDE SEQUENCE [LARGE SCALE GENOMIC DNA]</scope>
    <source>
        <strain evidence="7 8">NRRL Y-17804</strain>
    </source>
</reference>
<keyword evidence="4" id="KW-0560">Oxidoreductase</keyword>
<dbReference type="InterPro" id="IPR002938">
    <property type="entry name" value="FAD-bd"/>
</dbReference>
<dbReference type="Proteomes" id="UP000033140">
    <property type="component" value="Unassembled WGS sequence"/>
</dbReference>
<dbReference type="Pfam" id="PF01494">
    <property type="entry name" value="FAD_binding_3"/>
    <property type="match status" value="1"/>
</dbReference>
<keyword evidence="3" id="KW-0274">FAD</keyword>
<evidence type="ECO:0000256" key="4">
    <source>
        <dbReference type="ARBA" id="ARBA00023002"/>
    </source>
</evidence>
<dbReference type="GO" id="GO:0004497">
    <property type="term" value="F:monooxygenase activity"/>
    <property type="evidence" value="ECO:0007669"/>
    <property type="project" value="UniProtKB-KW"/>
</dbReference>
<evidence type="ECO:0000256" key="2">
    <source>
        <dbReference type="ARBA" id="ARBA00022630"/>
    </source>
</evidence>